<dbReference type="Pfam" id="PF11220">
    <property type="entry name" value="DUF3015"/>
    <property type="match status" value="1"/>
</dbReference>
<name>A0A0K2GEK4_NITMO</name>
<dbReference type="OrthoDB" id="6088473at2"/>
<feature type="signal peptide" evidence="1">
    <location>
        <begin position="1"/>
        <end position="25"/>
    </location>
</feature>
<feature type="chain" id="PRO_5005476932" evidence="1">
    <location>
        <begin position="26"/>
        <end position="388"/>
    </location>
</feature>
<dbReference type="STRING" id="42253.NITMOv2_2883"/>
<keyword evidence="1" id="KW-0732">Signal</keyword>
<dbReference type="AlphaFoldDB" id="A0A0K2GEK4"/>
<organism evidence="2 3">
    <name type="scientific">Nitrospira moscoviensis</name>
    <dbReference type="NCBI Taxonomy" id="42253"/>
    <lineage>
        <taxon>Bacteria</taxon>
        <taxon>Pseudomonadati</taxon>
        <taxon>Nitrospirota</taxon>
        <taxon>Nitrospiria</taxon>
        <taxon>Nitrospirales</taxon>
        <taxon>Nitrospiraceae</taxon>
        <taxon>Nitrospira</taxon>
    </lineage>
</organism>
<evidence type="ECO:0000313" key="3">
    <source>
        <dbReference type="Proteomes" id="UP000069205"/>
    </source>
</evidence>
<dbReference type="PATRIC" id="fig|42253.5.peg.2851"/>
<gene>
    <name evidence="2" type="ORF">NITMOv2_2883</name>
</gene>
<evidence type="ECO:0000313" key="2">
    <source>
        <dbReference type="EMBL" id="ALA59289.1"/>
    </source>
</evidence>
<evidence type="ECO:0000256" key="1">
    <source>
        <dbReference type="SAM" id="SignalP"/>
    </source>
</evidence>
<dbReference type="Proteomes" id="UP000069205">
    <property type="component" value="Chromosome"/>
</dbReference>
<dbReference type="EMBL" id="CP011801">
    <property type="protein sequence ID" value="ALA59289.1"/>
    <property type="molecule type" value="Genomic_DNA"/>
</dbReference>
<reference evidence="2 3" key="1">
    <citation type="journal article" date="2015" name="Proc. Natl. Acad. Sci. U.S.A.">
        <title>Expanded metabolic versatility of ubiquitous nitrite-oxidizing bacteria from the genus Nitrospira.</title>
        <authorList>
            <person name="Koch H."/>
            <person name="Lucker S."/>
            <person name="Albertsen M."/>
            <person name="Kitzinger K."/>
            <person name="Herbold C."/>
            <person name="Spieck E."/>
            <person name="Nielsen P.H."/>
            <person name="Wagner M."/>
            <person name="Daims H."/>
        </authorList>
    </citation>
    <scope>NUCLEOTIDE SEQUENCE [LARGE SCALE GENOMIC DNA]</scope>
    <source>
        <strain evidence="2 3">NSP M-1</strain>
    </source>
</reference>
<protein>
    <submittedName>
        <fullName evidence="2">Uncharacterized protein</fullName>
    </submittedName>
</protein>
<dbReference type="InterPro" id="IPR021383">
    <property type="entry name" value="DUF3015"/>
</dbReference>
<accession>A0A0K2GEK4</accession>
<proteinExistence type="predicted"/>
<keyword evidence="3" id="KW-1185">Reference proteome</keyword>
<dbReference type="KEGG" id="nmv:NITMOv2_2883"/>
<sequence length="388" mass="42508">MRSGRLVLGVVGLFWLCSAASYAYAAAGDLTIDFGGLCPQFVQPNQALPFNFVDDLGSGTPKEIVCQAGGTTYFKLKNWDDTNAKAKILIDVDSSKDTLRMENTRVEIVTTTPSSMPQGYVIQVWREHTYDPHTDDSTPPAWYKTVLSGTMWKGPSSPSGNWVKMDPGYVTNPIGSAERTLGTAKTWNYPCVPSCPASSNFNLSTSGKWLRPSEGGANELGMDDRNLRMKMSVKGKAGDWLKVHPLQINSQENASQDDDDSDECTDQTCRCTSFIKVITVTTSKAGRWITDITTTDSKSAKLDAFAEATWPSLSQDIARGEGEHLSSLAALLDIPVEGQSAFFAFAQDEYAKQAEKGKVKRKEFVAQLQQATARYGKDGEWIEMAQAK</sequence>